<keyword evidence="3" id="KW-1185">Reference proteome</keyword>
<evidence type="ECO:0000256" key="1">
    <source>
        <dbReference type="SAM" id="Phobius"/>
    </source>
</evidence>
<dbReference type="AlphaFoldDB" id="A0A6M0R7I6"/>
<evidence type="ECO:0000313" key="2">
    <source>
        <dbReference type="EMBL" id="NEZ46124.1"/>
    </source>
</evidence>
<accession>A0A6M0R7I6</accession>
<name>A0A6M0R7I6_9CLOT</name>
<dbReference type="Proteomes" id="UP000473885">
    <property type="component" value="Unassembled WGS sequence"/>
</dbReference>
<dbReference type="RefSeq" id="WP_163248389.1">
    <property type="nucleotide sequence ID" value="NZ_SXDP01000001.1"/>
</dbReference>
<evidence type="ECO:0000313" key="3">
    <source>
        <dbReference type="Proteomes" id="UP000473885"/>
    </source>
</evidence>
<reference evidence="2 3" key="1">
    <citation type="submission" date="2019-04" db="EMBL/GenBank/DDBJ databases">
        <title>Genome sequencing of Clostridium botulinum Groups I-IV and Clostridium butyricum.</title>
        <authorList>
            <person name="Brunt J."/>
            <person name="Van Vliet A.H.M."/>
            <person name="Stringer S.C."/>
            <person name="Carter A.T."/>
            <person name="Peck M.W."/>
        </authorList>
    </citation>
    <scope>NUCLEOTIDE SEQUENCE [LARGE SCALE GENOMIC DNA]</scope>
    <source>
        <strain evidence="2 3">IFR 18/094</strain>
    </source>
</reference>
<keyword evidence="1" id="KW-0472">Membrane</keyword>
<dbReference type="EMBL" id="SXDP01000001">
    <property type="protein sequence ID" value="NEZ46124.1"/>
    <property type="molecule type" value="Genomic_DNA"/>
</dbReference>
<keyword evidence="1" id="KW-1133">Transmembrane helix</keyword>
<comment type="caution">
    <text evidence="2">The sequence shown here is derived from an EMBL/GenBank/DDBJ whole genome shotgun (WGS) entry which is preliminary data.</text>
</comment>
<gene>
    <name evidence="2" type="ORF">FDF74_02720</name>
</gene>
<feature type="transmembrane region" description="Helical" evidence="1">
    <location>
        <begin position="12"/>
        <end position="32"/>
    </location>
</feature>
<protein>
    <submittedName>
        <fullName evidence="2">Uncharacterized protein</fullName>
    </submittedName>
</protein>
<organism evidence="2 3">
    <name type="scientific">Clostridium niameyense</name>
    <dbReference type="NCBI Taxonomy" id="1622073"/>
    <lineage>
        <taxon>Bacteria</taxon>
        <taxon>Bacillati</taxon>
        <taxon>Bacillota</taxon>
        <taxon>Clostridia</taxon>
        <taxon>Eubacteriales</taxon>
        <taxon>Clostridiaceae</taxon>
        <taxon>Clostridium</taxon>
    </lineage>
</organism>
<sequence length="184" mass="21219">MLNFIINNKESLSIIFNFITSLTSIIVVIFTYRNLRELKIARFEESRAYITFYIDKFKNDLFFSLIIKNFGKSSGKLISIKLNPSLDWSKTSVNIGLSPITECKNIYLAPGQSVKSLFDFRNYPDKIFSVIVTYETLGKVFTDNYEIDLSHRKSVIIDKPSIKTEFDALESIHKSIEGLSEKFL</sequence>
<keyword evidence="1" id="KW-0812">Transmembrane</keyword>
<proteinExistence type="predicted"/>